<accession>A0AAN6DT09</accession>
<reference evidence="3" key="1">
    <citation type="journal article" date="2022" name="bioRxiv">
        <title>Deciphering the potential niche of two novel black yeast fungi from a biological soil crust based on their genomes, phenotypes, and melanin regulation.</title>
        <authorList>
            <consortium name="DOE Joint Genome Institute"/>
            <person name="Carr E.C."/>
            <person name="Barton Q."/>
            <person name="Grambo S."/>
            <person name="Sullivan M."/>
            <person name="Renfro C.M."/>
            <person name="Kuo A."/>
            <person name="Pangilinan J."/>
            <person name="Lipzen A."/>
            <person name="Keymanesh K."/>
            <person name="Savage E."/>
            <person name="Barry K."/>
            <person name="Grigoriev I.V."/>
            <person name="Riekhof W.R."/>
            <person name="Harris S.S."/>
        </authorList>
    </citation>
    <scope>NUCLEOTIDE SEQUENCE</scope>
    <source>
        <strain evidence="3">JF 03-4F</strain>
    </source>
</reference>
<protein>
    <submittedName>
        <fullName evidence="3">Uncharacterized protein</fullName>
    </submittedName>
</protein>
<dbReference type="Pfam" id="PF04681">
    <property type="entry name" value="Bys1"/>
    <property type="match status" value="1"/>
</dbReference>
<keyword evidence="2" id="KW-0732">Signal</keyword>
<dbReference type="AlphaFoldDB" id="A0AAN6DT09"/>
<proteinExistence type="predicted"/>
<organism evidence="3 4">
    <name type="scientific">Exophiala viscosa</name>
    <dbReference type="NCBI Taxonomy" id="2486360"/>
    <lineage>
        <taxon>Eukaryota</taxon>
        <taxon>Fungi</taxon>
        <taxon>Dikarya</taxon>
        <taxon>Ascomycota</taxon>
        <taxon>Pezizomycotina</taxon>
        <taxon>Eurotiomycetes</taxon>
        <taxon>Chaetothyriomycetidae</taxon>
        <taxon>Chaetothyriales</taxon>
        <taxon>Herpotrichiellaceae</taxon>
        <taxon>Exophiala</taxon>
    </lineage>
</organism>
<dbReference type="EMBL" id="MU404358">
    <property type="protein sequence ID" value="KAI1610667.1"/>
    <property type="molecule type" value="Genomic_DNA"/>
</dbReference>
<comment type="caution">
    <text evidence="3">The sequence shown here is derived from an EMBL/GenBank/DDBJ whole genome shotgun (WGS) entry which is preliminary data.</text>
</comment>
<feature type="chain" id="PRO_5042837117" evidence="2">
    <location>
        <begin position="27"/>
        <end position="596"/>
    </location>
</feature>
<evidence type="ECO:0000313" key="3">
    <source>
        <dbReference type="EMBL" id="KAI1610667.1"/>
    </source>
</evidence>
<feature type="compositionally biased region" description="Polar residues" evidence="1">
    <location>
        <begin position="96"/>
        <end position="110"/>
    </location>
</feature>
<feature type="region of interest" description="Disordered" evidence="1">
    <location>
        <begin position="284"/>
        <end position="404"/>
    </location>
</feature>
<sequence length="596" mass="63361">MSVFSTLLKAGLMALAMSMLITSGHAAPAASLHPVWDPVHGKWDFNCLVDKPQLPTPGAVRPTHCPPVSSDSVTSTTRTVAVRPTTTTSAFPTLVPGTNGTTPQNLTGIQPTIPIDGNSTVEARAERVSVHAPRIPINTHSEVARTTMSCEDRWIHPAACSMGKNFPTAAPTGPKEHNGNDNQGEERPRHTTWKHRGEEGPIHPPHASHTHSEVASETTTTTSETILIYPPGFFTRTHSMDKNSPTAAPTGPKKHNGKRNNGEDGKDLSGLMGHHSEQAWKSILPRPHNSHTSTMKKPVPTGIPRPGHGAHGEEGPRYNSAHPLIPPHTSHTHSGNMTAPTGRPAGPKEHNDMIQNNAASVEVRGQHGHHGRPGKPDNNDNGNGNNGGNNGGSNGNNGNNGGGNTNNGGVGEAIVVNACPFSVQSNIVHAPRPGVAGAPEEIFSVLAPGQTATHAFSHDPKMGISWKVWRTDVANHSPIQFEWTYVPEQGRTWYDLSMIDAGKIAYTDPNASGKIFGDADGYGDYVGQVAVKHAFADHGMTLTPMSGGNVLTEGNCVAVRCQPGDEFCKDAYNVWNDWGQQRDCAQGASLKLTLCG</sequence>
<evidence type="ECO:0000256" key="1">
    <source>
        <dbReference type="SAM" id="MobiDB-lite"/>
    </source>
</evidence>
<dbReference type="InterPro" id="IPR006771">
    <property type="entry name" value="CetA-like"/>
</dbReference>
<evidence type="ECO:0000313" key="4">
    <source>
        <dbReference type="Proteomes" id="UP001203852"/>
    </source>
</evidence>
<feature type="signal peptide" evidence="2">
    <location>
        <begin position="1"/>
        <end position="26"/>
    </location>
</feature>
<dbReference type="Proteomes" id="UP001203852">
    <property type="component" value="Unassembled WGS sequence"/>
</dbReference>
<gene>
    <name evidence="3" type="ORF">EDD36DRAFT_421740</name>
</gene>
<evidence type="ECO:0000256" key="2">
    <source>
        <dbReference type="SAM" id="SignalP"/>
    </source>
</evidence>
<keyword evidence="4" id="KW-1185">Reference proteome</keyword>
<feature type="compositionally biased region" description="Gly residues" evidence="1">
    <location>
        <begin position="384"/>
        <end position="404"/>
    </location>
</feature>
<feature type="region of interest" description="Disordered" evidence="1">
    <location>
        <begin position="165"/>
        <end position="272"/>
    </location>
</feature>
<feature type="region of interest" description="Disordered" evidence="1">
    <location>
        <begin position="89"/>
        <end position="115"/>
    </location>
</feature>
<feature type="compositionally biased region" description="Low complexity" evidence="1">
    <location>
        <begin position="213"/>
        <end position="225"/>
    </location>
</feature>
<feature type="compositionally biased region" description="Basic and acidic residues" evidence="1">
    <location>
        <begin position="174"/>
        <end position="201"/>
    </location>
</feature>
<name>A0AAN6DT09_9EURO</name>